<organism evidence="2 3">
    <name type="scientific">Bacillus mycoides</name>
    <dbReference type="NCBI Taxonomy" id="1405"/>
    <lineage>
        <taxon>Bacteria</taxon>
        <taxon>Bacillati</taxon>
        <taxon>Bacillota</taxon>
        <taxon>Bacilli</taxon>
        <taxon>Bacillales</taxon>
        <taxon>Bacillaceae</taxon>
        <taxon>Bacillus</taxon>
        <taxon>Bacillus cereus group</taxon>
    </lineage>
</organism>
<dbReference type="RefSeq" id="WP_070146640.1">
    <property type="nucleotide sequence ID" value="NZ_LXLX01000034.1"/>
</dbReference>
<evidence type="ECO:0000313" key="2">
    <source>
        <dbReference type="EMBL" id="OFD92217.1"/>
    </source>
</evidence>
<gene>
    <name evidence="2" type="ORF">BWGOE11_29610</name>
</gene>
<dbReference type="Proteomes" id="UP000175835">
    <property type="component" value="Unassembled WGS sequence"/>
</dbReference>
<proteinExistence type="predicted"/>
<reference evidence="2 3" key="1">
    <citation type="submission" date="2016-05" db="EMBL/GenBank/DDBJ databases">
        <title>Bacillus thuringiensis and Bacillus weihenstephanensis as novel biocontrol agents of wilt causing Verticillium species.</title>
        <authorList>
            <person name="Hollensteiner J."/>
            <person name="Wemheuer F."/>
            <person name="Harting R."/>
            <person name="Kolarzyk A."/>
            <person name="Diaz-Valerio S."/>
            <person name="Poehlein A."/>
            <person name="Brzuszkiewicz E."/>
            <person name="Nesemann K."/>
            <person name="Braus-Stromeyer S."/>
            <person name="Braus G."/>
            <person name="Daniel R."/>
            <person name="Liesegang H."/>
        </authorList>
    </citation>
    <scope>NUCLEOTIDE SEQUENCE [LARGE SCALE GENOMIC DNA]</scope>
    <source>
        <strain evidence="2 3">GOE11</strain>
    </source>
</reference>
<dbReference type="EMBL" id="LXLX01000034">
    <property type="protein sequence ID" value="OFD92217.1"/>
    <property type="molecule type" value="Genomic_DNA"/>
</dbReference>
<name>A0A1E8BLR0_BACMY</name>
<keyword evidence="1" id="KW-0175">Coiled coil</keyword>
<dbReference type="AlphaFoldDB" id="A0A1E8BLR0"/>
<evidence type="ECO:0000313" key="3">
    <source>
        <dbReference type="Proteomes" id="UP000175835"/>
    </source>
</evidence>
<accession>A0A1E8BLR0</accession>
<feature type="coiled-coil region" evidence="1">
    <location>
        <begin position="273"/>
        <end position="321"/>
    </location>
</feature>
<sequence length="476" mass="56350">MVSNDWFADILDKDELLEICTRVRLNIQGFRDINKVPEAMLRRELRRAIQNGDSHIKISKRSNKNVVPFKSLMREVSKYASDKYNGSIETNTIEEFMYNVQYSKDLKPFELIAFIHEYFPNVYKDKFNIFISNKNNNEFILKGIAELKELTTFQKNWQILMHVKENDNKVEEVRAYDKLLSGVKNSPDNISGIVDYVMMSQRYRELKKMNDGTEEVLFEVLKLKELKESERHLAVVAYLMKLDNLSKVENKNYIQLAIYEIQKQRSKWDYIALRDIEDASKSLSKELKKQENENQVVIKVNKKLNSNIQLLNNQNEIVLQQTIQKERDYDLLFEKYQNLLRINATQTAKLNQLEGILNEQNPVIDAYKGQINKLAFIVVINNHDHKRFQNSVLSQYVKTEKEFMKLLNPENISIIRDYVVYINRAIFGNTQEWIVMKELLVEYNIEFFELLGYSMVEYLEQILEYSHKNQQGARLV</sequence>
<protein>
    <submittedName>
        <fullName evidence="2">Uncharacterized protein</fullName>
    </submittedName>
</protein>
<comment type="caution">
    <text evidence="2">The sequence shown here is derived from an EMBL/GenBank/DDBJ whole genome shotgun (WGS) entry which is preliminary data.</text>
</comment>
<evidence type="ECO:0000256" key="1">
    <source>
        <dbReference type="SAM" id="Coils"/>
    </source>
</evidence>